<dbReference type="OrthoDB" id="3928002at2759"/>
<evidence type="ECO:0000313" key="4">
    <source>
        <dbReference type="Proteomes" id="UP000799770"/>
    </source>
</evidence>
<dbReference type="PANTHER" id="PTHR38049:SF1">
    <property type="entry name" value="PROTEIN KINASE DOMAIN-CONTAINING PROTEIN"/>
    <property type="match status" value="1"/>
</dbReference>
<dbReference type="EMBL" id="ML977336">
    <property type="protein sequence ID" value="KAF2110956.1"/>
    <property type="molecule type" value="Genomic_DNA"/>
</dbReference>
<accession>A0A6A5YVE6</accession>
<evidence type="ECO:0000313" key="3">
    <source>
        <dbReference type="EMBL" id="KAF2110956.1"/>
    </source>
</evidence>
<dbReference type="Proteomes" id="UP000799770">
    <property type="component" value="Unassembled WGS sequence"/>
</dbReference>
<reference evidence="3" key="1">
    <citation type="journal article" date="2020" name="Stud. Mycol.">
        <title>101 Dothideomycetes genomes: a test case for predicting lifestyles and emergence of pathogens.</title>
        <authorList>
            <person name="Haridas S."/>
            <person name="Albert R."/>
            <person name="Binder M."/>
            <person name="Bloem J."/>
            <person name="Labutti K."/>
            <person name="Salamov A."/>
            <person name="Andreopoulos B."/>
            <person name="Baker S."/>
            <person name="Barry K."/>
            <person name="Bills G."/>
            <person name="Bluhm B."/>
            <person name="Cannon C."/>
            <person name="Castanera R."/>
            <person name="Culley D."/>
            <person name="Daum C."/>
            <person name="Ezra D."/>
            <person name="Gonzalez J."/>
            <person name="Henrissat B."/>
            <person name="Kuo A."/>
            <person name="Liang C."/>
            <person name="Lipzen A."/>
            <person name="Lutzoni F."/>
            <person name="Magnuson J."/>
            <person name="Mondo S."/>
            <person name="Nolan M."/>
            <person name="Ohm R."/>
            <person name="Pangilinan J."/>
            <person name="Park H.-J."/>
            <person name="Ramirez L."/>
            <person name="Alfaro M."/>
            <person name="Sun H."/>
            <person name="Tritt A."/>
            <person name="Yoshinaga Y."/>
            <person name="Zwiers L.-H."/>
            <person name="Turgeon B."/>
            <person name="Goodwin S."/>
            <person name="Spatafora J."/>
            <person name="Crous P."/>
            <person name="Grigoriev I."/>
        </authorList>
    </citation>
    <scope>NUCLEOTIDE SEQUENCE</scope>
    <source>
        <strain evidence="3">CBS 627.86</strain>
    </source>
</reference>
<feature type="region of interest" description="Disordered" evidence="1">
    <location>
        <begin position="242"/>
        <end position="271"/>
    </location>
</feature>
<feature type="signal peptide" evidence="2">
    <location>
        <begin position="1"/>
        <end position="15"/>
    </location>
</feature>
<proteinExistence type="predicted"/>
<organism evidence="3 4">
    <name type="scientific">Lophiotrema nucula</name>
    <dbReference type="NCBI Taxonomy" id="690887"/>
    <lineage>
        <taxon>Eukaryota</taxon>
        <taxon>Fungi</taxon>
        <taxon>Dikarya</taxon>
        <taxon>Ascomycota</taxon>
        <taxon>Pezizomycotina</taxon>
        <taxon>Dothideomycetes</taxon>
        <taxon>Pleosporomycetidae</taxon>
        <taxon>Pleosporales</taxon>
        <taxon>Lophiotremataceae</taxon>
        <taxon>Lophiotrema</taxon>
    </lineage>
</organism>
<gene>
    <name evidence="3" type="ORF">BDV96DRAFT_193532</name>
</gene>
<keyword evidence="4" id="KW-1185">Reference proteome</keyword>
<keyword evidence="2" id="KW-0732">Signal</keyword>
<feature type="compositionally biased region" description="Polar residues" evidence="1">
    <location>
        <begin position="247"/>
        <end position="258"/>
    </location>
</feature>
<dbReference type="PANTHER" id="PTHR38049">
    <property type="entry name" value="RICIN B LECTIN DOMAIN-CONTAINING PROTEIN"/>
    <property type="match status" value="1"/>
</dbReference>
<sequence>MASVLGLFLGGVITAIPVVTGVAEGVSYQQKQNEEAANETRMVKFNILVSCDSKDELAEEVDNGILVVRHERVWIVPRETKDGKPVPIDPVDDIQPPLHAFAGFYIQYPDDDRSPPERGLVSTISEDPPVLNWIYIDKNTYQARHGNRTASIEHMVGEWDWTEDESAVMLDGWEGFVAVDESEVPGWEDTPWGKEGLAWALYFDKDDNGLKGRKKGRKTFEIILGRRLQSEEDQLKQMEEANKKMQVKTQGDLKSQFTAPAADRANAWKKK</sequence>
<evidence type="ECO:0000256" key="2">
    <source>
        <dbReference type="SAM" id="SignalP"/>
    </source>
</evidence>
<name>A0A6A5YVE6_9PLEO</name>
<dbReference type="AlphaFoldDB" id="A0A6A5YVE6"/>
<protein>
    <submittedName>
        <fullName evidence="3">Uncharacterized protein</fullName>
    </submittedName>
</protein>
<evidence type="ECO:0000256" key="1">
    <source>
        <dbReference type="SAM" id="MobiDB-lite"/>
    </source>
</evidence>
<feature type="chain" id="PRO_5025620511" evidence="2">
    <location>
        <begin position="16"/>
        <end position="271"/>
    </location>
</feature>